<evidence type="ECO:0000313" key="11">
    <source>
        <dbReference type="Proteomes" id="UP000216998"/>
    </source>
</evidence>
<keyword evidence="7" id="KW-0136">Cellulose degradation</keyword>
<feature type="active site" evidence="6">
    <location>
        <position position="594"/>
    </location>
</feature>
<keyword evidence="11" id="KW-1185">Reference proteome</keyword>
<feature type="active site" evidence="6">
    <location>
        <position position="585"/>
    </location>
</feature>
<dbReference type="EC" id="3.2.1.4" evidence="7"/>
<evidence type="ECO:0000256" key="3">
    <source>
        <dbReference type="ARBA" id="ARBA00023277"/>
    </source>
</evidence>
<feature type="domain" description="Glycoside hydrolase family 9" evidence="8">
    <location>
        <begin position="122"/>
        <end position="606"/>
    </location>
</feature>
<dbReference type="SUPFAM" id="SSF48208">
    <property type="entry name" value="Six-hairpin glycosidases"/>
    <property type="match status" value="1"/>
</dbReference>
<name>A0A255Z4C9_9PROT</name>
<dbReference type="InterPro" id="IPR014756">
    <property type="entry name" value="Ig_E-set"/>
</dbReference>
<evidence type="ECO:0000313" key="10">
    <source>
        <dbReference type="EMBL" id="OYQ36292.1"/>
    </source>
</evidence>
<gene>
    <name evidence="10" type="ORF">CHU95_05550</name>
</gene>
<evidence type="ECO:0000256" key="1">
    <source>
        <dbReference type="ARBA" id="ARBA00007072"/>
    </source>
</evidence>
<evidence type="ECO:0000256" key="6">
    <source>
        <dbReference type="PROSITE-ProRule" id="PRU10060"/>
    </source>
</evidence>
<dbReference type="AlphaFoldDB" id="A0A255Z4C9"/>
<sequence length="613" mass="65413">MSEPTSMRLPLLFAGFLCIATPVMAKEAAVSPIRVNQMGLLANAAKLAILPASATQPLDWSLRDAGGQVVASGKTIVTGDDAASGQHLHRIDLSAVTMTGEGFTLAAGGAVSRAFAIGTGPYGRLKRDALAYFYHNRAGIPIEARFVGAAWARPAGHEKEIAPCYGGKDEGGNDWTACGHSLNVTGGWYDAGDHGKYVVNGGIALWTLLNLAERQTLKGKAPAFPDGTAAIPEAGNGVNDLLDEARWQMEFMLTMQVPDGSRMPLPLGPQDGSKRLNFTQDVDISGMAHHKVADERWTGLPLPPHMDKERRFLYPPSTAATLNLAATAAQAARIWKTIDPAFAERCLVAAVRAWKAAVRVPDALATSNFDGSGGYGDKDVADEFFWAHAELLITTRHAVFTQAVTGSSFFGRDTLAEPSWAQTSSLGALSLALHPDALAEADSARIRAAILRTADLYAGEAADSGYAQPMGPKAYGWGSNSGLMNRALILAYAHDLSGQGAYRDRVVDVADYLLGRNPLDISYVSGYGARAMQRPHHRFWAHVLDPKLPPPPPGVVSGGPNGGDSLGDEARKRIGPCAPQTCWKDDIDLFTVNEVTINWNAPLVWLTAWLDEG</sequence>
<feature type="domain" description="Cellulase Ig-like" evidence="9">
    <location>
        <begin position="31"/>
        <end position="110"/>
    </location>
</feature>
<dbReference type="Gene3D" id="2.60.40.10">
    <property type="entry name" value="Immunoglobulins"/>
    <property type="match status" value="1"/>
</dbReference>
<dbReference type="Pfam" id="PF00759">
    <property type="entry name" value="Glyco_hydro_9"/>
    <property type="match status" value="1"/>
</dbReference>
<reference evidence="10 11" key="1">
    <citation type="submission" date="2017-07" db="EMBL/GenBank/DDBJ databases">
        <title>Niveispirillum cyanobacteriorum sp. nov., isolated from cyanobacterial aggregates in a eutrophic lake.</title>
        <authorList>
            <person name="Cai H."/>
        </authorList>
    </citation>
    <scope>NUCLEOTIDE SEQUENCE [LARGE SCALE GENOMIC DNA]</scope>
    <source>
        <strain evidence="11">TH1-14</strain>
    </source>
</reference>
<dbReference type="Pfam" id="PF02927">
    <property type="entry name" value="CelD_N"/>
    <property type="match status" value="1"/>
</dbReference>
<comment type="catalytic activity">
    <reaction evidence="7">
        <text>Endohydrolysis of (1-&gt;4)-beta-D-glucosidic linkages in cellulose, lichenin and cereal beta-D-glucans.</text>
        <dbReference type="EC" id="3.2.1.4"/>
    </reaction>
</comment>
<dbReference type="GO" id="GO:0008810">
    <property type="term" value="F:cellulase activity"/>
    <property type="evidence" value="ECO:0007669"/>
    <property type="project" value="UniProtKB-EC"/>
</dbReference>
<evidence type="ECO:0000256" key="2">
    <source>
        <dbReference type="ARBA" id="ARBA00022801"/>
    </source>
</evidence>
<evidence type="ECO:0000256" key="7">
    <source>
        <dbReference type="RuleBase" id="RU361166"/>
    </source>
</evidence>
<dbReference type="SUPFAM" id="SSF81296">
    <property type="entry name" value="E set domains"/>
    <property type="match status" value="1"/>
</dbReference>
<keyword evidence="5 6" id="KW-0624">Polysaccharide degradation</keyword>
<dbReference type="PANTHER" id="PTHR22298">
    <property type="entry name" value="ENDO-1,4-BETA-GLUCANASE"/>
    <property type="match status" value="1"/>
</dbReference>
<dbReference type="Gene3D" id="1.50.10.10">
    <property type="match status" value="1"/>
</dbReference>
<proteinExistence type="inferred from homology"/>
<evidence type="ECO:0000259" key="9">
    <source>
        <dbReference type="Pfam" id="PF02927"/>
    </source>
</evidence>
<dbReference type="Proteomes" id="UP000216998">
    <property type="component" value="Unassembled WGS sequence"/>
</dbReference>
<protein>
    <recommendedName>
        <fullName evidence="7">Endoglucanase</fullName>
        <ecNumber evidence="7">3.2.1.4</ecNumber>
    </recommendedName>
</protein>
<evidence type="ECO:0000259" key="8">
    <source>
        <dbReference type="Pfam" id="PF00759"/>
    </source>
</evidence>
<comment type="caution">
    <text evidence="10">The sequence shown here is derived from an EMBL/GenBank/DDBJ whole genome shotgun (WGS) entry which is preliminary data.</text>
</comment>
<evidence type="ECO:0000256" key="5">
    <source>
        <dbReference type="ARBA" id="ARBA00023326"/>
    </source>
</evidence>
<dbReference type="OrthoDB" id="9808897at2"/>
<dbReference type="GO" id="GO:0030245">
    <property type="term" value="P:cellulose catabolic process"/>
    <property type="evidence" value="ECO:0007669"/>
    <property type="project" value="UniProtKB-KW"/>
</dbReference>
<comment type="similarity">
    <text evidence="1 6 7">Belongs to the glycosyl hydrolase 9 (cellulase E) family.</text>
</comment>
<dbReference type="InterPro" id="IPR013783">
    <property type="entry name" value="Ig-like_fold"/>
</dbReference>
<dbReference type="EMBL" id="NOXU01000023">
    <property type="protein sequence ID" value="OYQ36292.1"/>
    <property type="molecule type" value="Genomic_DNA"/>
</dbReference>
<dbReference type="InterPro" id="IPR012341">
    <property type="entry name" value="6hp_glycosidase-like_sf"/>
</dbReference>
<dbReference type="InterPro" id="IPR008928">
    <property type="entry name" value="6-hairpin_glycosidase_sf"/>
</dbReference>
<dbReference type="InterPro" id="IPR004197">
    <property type="entry name" value="Cellulase_Ig-like"/>
</dbReference>
<keyword evidence="3 6" id="KW-0119">Carbohydrate metabolism</keyword>
<dbReference type="PROSITE" id="PS00698">
    <property type="entry name" value="GH9_3"/>
    <property type="match status" value="1"/>
</dbReference>
<dbReference type="InterPro" id="IPR001701">
    <property type="entry name" value="Glyco_hydro_9"/>
</dbReference>
<dbReference type="CDD" id="cd02850">
    <property type="entry name" value="E_set_Cellulase_N"/>
    <property type="match status" value="1"/>
</dbReference>
<dbReference type="InterPro" id="IPR033126">
    <property type="entry name" value="Glyco_hydro_9_Asp/Glu_AS"/>
</dbReference>
<evidence type="ECO:0000256" key="4">
    <source>
        <dbReference type="ARBA" id="ARBA00023295"/>
    </source>
</evidence>
<keyword evidence="2 6" id="KW-0378">Hydrolase</keyword>
<accession>A0A255Z4C9</accession>
<organism evidence="10 11">
    <name type="scientific">Niveispirillum lacus</name>
    <dbReference type="NCBI Taxonomy" id="1981099"/>
    <lineage>
        <taxon>Bacteria</taxon>
        <taxon>Pseudomonadati</taxon>
        <taxon>Pseudomonadota</taxon>
        <taxon>Alphaproteobacteria</taxon>
        <taxon>Rhodospirillales</taxon>
        <taxon>Azospirillaceae</taxon>
        <taxon>Niveispirillum</taxon>
    </lineage>
</organism>
<keyword evidence="4 6" id="KW-0326">Glycosidase</keyword>